<organism evidence="3 4">
    <name type="scientific">Hyunsoonleella aquatilis</name>
    <dbReference type="NCBI Taxonomy" id="2762758"/>
    <lineage>
        <taxon>Bacteria</taxon>
        <taxon>Pseudomonadati</taxon>
        <taxon>Bacteroidota</taxon>
        <taxon>Flavobacteriia</taxon>
        <taxon>Flavobacteriales</taxon>
        <taxon>Flavobacteriaceae</taxon>
    </lineage>
</organism>
<dbReference type="InterPro" id="IPR002035">
    <property type="entry name" value="VWF_A"/>
</dbReference>
<dbReference type="RefSeq" id="WP_186563934.1">
    <property type="nucleotide sequence ID" value="NZ_JACNMF010000007.1"/>
</dbReference>
<evidence type="ECO:0000259" key="2">
    <source>
        <dbReference type="PROSITE" id="PS50234"/>
    </source>
</evidence>
<evidence type="ECO:0000313" key="4">
    <source>
        <dbReference type="Proteomes" id="UP000656244"/>
    </source>
</evidence>
<feature type="signal peptide" evidence="1">
    <location>
        <begin position="1"/>
        <end position="21"/>
    </location>
</feature>
<proteinExistence type="predicted"/>
<dbReference type="Pfam" id="PF13519">
    <property type="entry name" value="VWA_2"/>
    <property type="match status" value="1"/>
</dbReference>
<dbReference type="Gene3D" id="3.40.50.410">
    <property type="entry name" value="von Willebrand factor, type A domain"/>
    <property type="match status" value="1"/>
</dbReference>
<dbReference type="PROSITE" id="PS50234">
    <property type="entry name" value="VWFA"/>
    <property type="match status" value="1"/>
</dbReference>
<dbReference type="AlphaFoldDB" id="A0A923H9S9"/>
<keyword evidence="1" id="KW-0732">Signal</keyword>
<dbReference type="SMART" id="SM00327">
    <property type="entry name" value="VWA"/>
    <property type="match status" value="1"/>
</dbReference>
<comment type="caution">
    <text evidence="3">The sequence shown here is derived from an EMBL/GenBank/DDBJ whole genome shotgun (WGS) entry which is preliminary data.</text>
</comment>
<dbReference type="EMBL" id="JACNMF010000007">
    <property type="protein sequence ID" value="MBC3759961.1"/>
    <property type="molecule type" value="Genomic_DNA"/>
</dbReference>
<feature type="chain" id="PRO_5038117545" evidence="1">
    <location>
        <begin position="22"/>
        <end position="465"/>
    </location>
</feature>
<name>A0A923H9S9_9FLAO</name>
<dbReference type="InterPro" id="IPR036465">
    <property type="entry name" value="vWFA_dom_sf"/>
</dbReference>
<sequence>MKKIILSLIALCFCFHINAQQQELSPILFIYDASGSMWGQLQNSTKKQIAAEVLTATVNNLPENQNIGLLVYGHNRKGDCNDIEYMVDLSNNSKEKVTSTVKGLNALGKTPLARSANMAINSLRQSKTKATIILITDGIESCDGDICDIVSKAKLEGIDFKLHIVGFGLKEGEKEQLKCAATTGDGDYYDANNADGLGDVLIEATSETVDDPEGNFSVYATKNGEPVDAWVKAIEAGTEKEIDAVRTYRDTAFLYLPAGKYSLNARPLENSKIKGIAIDVESKEGEMGHQTISFDGGKVSVTTTNNGESWDSTCRVYTQDGTFVTGSRTYGKARVLEVNAGVYDIKVQALQIKGHETEYIIEDVNIEPGKTIDVVHNFESGIAMIGAKSGGELVDAVVKVIEKTSNKNVASSRTYTSENNNPRRFILNPGTYEIKMTTLGKHKGHNKTFTIEVKAGETITEIINF</sequence>
<evidence type="ECO:0000256" key="1">
    <source>
        <dbReference type="SAM" id="SignalP"/>
    </source>
</evidence>
<dbReference type="SUPFAM" id="SSF53300">
    <property type="entry name" value="vWA-like"/>
    <property type="match status" value="1"/>
</dbReference>
<evidence type="ECO:0000313" key="3">
    <source>
        <dbReference type="EMBL" id="MBC3759961.1"/>
    </source>
</evidence>
<dbReference type="Proteomes" id="UP000656244">
    <property type="component" value="Unassembled WGS sequence"/>
</dbReference>
<accession>A0A923H9S9</accession>
<gene>
    <name evidence="3" type="ORF">H7U19_16230</name>
</gene>
<reference evidence="3" key="1">
    <citation type="submission" date="2020-08" db="EMBL/GenBank/DDBJ databases">
        <title>Hyunsoonleella sp. strain SJ7 genome sequencing and assembly.</title>
        <authorList>
            <person name="Kim I."/>
        </authorList>
    </citation>
    <scope>NUCLEOTIDE SEQUENCE</scope>
    <source>
        <strain evidence="3">SJ7</strain>
    </source>
</reference>
<feature type="domain" description="VWFA" evidence="2">
    <location>
        <begin position="26"/>
        <end position="205"/>
    </location>
</feature>
<keyword evidence="4" id="KW-1185">Reference proteome</keyword>
<protein>
    <submittedName>
        <fullName evidence="3">VWA domain-containing protein</fullName>
    </submittedName>
</protein>